<name>A0A378YSS8_9NOCA</name>
<dbReference type="InterPro" id="IPR036271">
    <property type="entry name" value="Tet_transcr_reg_TetR-rel_C_sf"/>
</dbReference>
<dbReference type="Pfam" id="PF17940">
    <property type="entry name" value="TetR_C_31"/>
    <property type="match status" value="1"/>
</dbReference>
<gene>
    <name evidence="7" type="ORF">NCTC1934_03804</name>
</gene>
<organism evidence="7 8">
    <name type="scientific">Nocardia otitidiscaviarum</name>
    <dbReference type="NCBI Taxonomy" id="1823"/>
    <lineage>
        <taxon>Bacteria</taxon>
        <taxon>Bacillati</taxon>
        <taxon>Actinomycetota</taxon>
        <taxon>Actinomycetes</taxon>
        <taxon>Mycobacteriales</taxon>
        <taxon>Nocardiaceae</taxon>
        <taxon>Nocardia</taxon>
    </lineage>
</organism>
<evidence type="ECO:0000313" key="7">
    <source>
        <dbReference type="EMBL" id="SUA79469.1"/>
    </source>
</evidence>
<dbReference type="SUPFAM" id="SSF46689">
    <property type="entry name" value="Homeodomain-like"/>
    <property type="match status" value="1"/>
</dbReference>
<feature type="domain" description="HTH tetR-type" evidence="6">
    <location>
        <begin position="10"/>
        <end position="70"/>
    </location>
</feature>
<dbReference type="InterPro" id="IPR001647">
    <property type="entry name" value="HTH_TetR"/>
</dbReference>
<evidence type="ECO:0000256" key="3">
    <source>
        <dbReference type="ARBA" id="ARBA00023163"/>
    </source>
</evidence>
<dbReference type="GO" id="GO:0000976">
    <property type="term" value="F:transcription cis-regulatory region binding"/>
    <property type="evidence" value="ECO:0007669"/>
    <property type="project" value="TreeGrafter"/>
</dbReference>
<proteinExistence type="predicted"/>
<keyword evidence="3" id="KW-0804">Transcription</keyword>
<dbReference type="GO" id="GO:0003700">
    <property type="term" value="F:DNA-binding transcription factor activity"/>
    <property type="evidence" value="ECO:0007669"/>
    <property type="project" value="TreeGrafter"/>
</dbReference>
<keyword evidence="1" id="KW-0805">Transcription regulation</keyword>
<keyword evidence="2 4" id="KW-0238">DNA-binding</keyword>
<accession>A0A378YSS8</accession>
<feature type="DNA-binding region" description="H-T-H motif" evidence="4">
    <location>
        <begin position="33"/>
        <end position="52"/>
    </location>
</feature>
<dbReference type="RefSeq" id="WP_081592610.1">
    <property type="nucleotide sequence ID" value="NZ_UGRY01000002.1"/>
</dbReference>
<evidence type="ECO:0000259" key="6">
    <source>
        <dbReference type="PROSITE" id="PS50977"/>
    </source>
</evidence>
<dbReference type="Proteomes" id="UP000255467">
    <property type="component" value="Unassembled WGS sequence"/>
</dbReference>
<dbReference type="SUPFAM" id="SSF48498">
    <property type="entry name" value="Tetracyclin repressor-like, C-terminal domain"/>
    <property type="match status" value="1"/>
</dbReference>
<evidence type="ECO:0000256" key="5">
    <source>
        <dbReference type="SAM" id="MobiDB-lite"/>
    </source>
</evidence>
<reference evidence="7 8" key="1">
    <citation type="submission" date="2018-06" db="EMBL/GenBank/DDBJ databases">
        <authorList>
            <consortium name="Pathogen Informatics"/>
            <person name="Doyle S."/>
        </authorList>
    </citation>
    <scope>NUCLEOTIDE SEQUENCE [LARGE SCALE GENOMIC DNA]</scope>
    <source>
        <strain evidence="7 8">NCTC1934</strain>
    </source>
</reference>
<dbReference type="PROSITE" id="PS50977">
    <property type="entry name" value="HTH_TETR_2"/>
    <property type="match status" value="1"/>
</dbReference>
<dbReference type="STRING" id="1406858.GCA_000710895_03205"/>
<protein>
    <submittedName>
        <fullName evidence="7">Transcriptional repressor BetI</fullName>
    </submittedName>
</protein>
<dbReference type="PANTHER" id="PTHR30055">
    <property type="entry name" value="HTH-TYPE TRANSCRIPTIONAL REGULATOR RUTR"/>
    <property type="match status" value="1"/>
</dbReference>
<dbReference type="InterPro" id="IPR050109">
    <property type="entry name" value="HTH-type_TetR-like_transc_reg"/>
</dbReference>
<dbReference type="InterPro" id="IPR009057">
    <property type="entry name" value="Homeodomain-like_sf"/>
</dbReference>
<dbReference type="AlphaFoldDB" id="A0A378YSS8"/>
<sequence length="206" mass="21997">MVSPAAMRGHEVRERLRRTAVTLIPERGWSAVSTRVLAERAGVNPSVVHYHYSSLQALLTDAVTQELRAATARMGDLLDSVTTPTEAVDALLAITATYTGDNPATLLFTETALAATRDATLRAAVAAVLDEFVARLGDWFATHGVADPHRGAAAVMAAVDGLVIHRALRLRHTEDSIAAVLYGLVEPPRSPAPPPRRDDAPNPQAE</sequence>
<evidence type="ECO:0000256" key="4">
    <source>
        <dbReference type="PROSITE-ProRule" id="PRU00335"/>
    </source>
</evidence>
<evidence type="ECO:0000256" key="1">
    <source>
        <dbReference type="ARBA" id="ARBA00023015"/>
    </source>
</evidence>
<dbReference type="EMBL" id="UGRY01000002">
    <property type="protein sequence ID" value="SUA79469.1"/>
    <property type="molecule type" value="Genomic_DNA"/>
</dbReference>
<evidence type="ECO:0000256" key="2">
    <source>
        <dbReference type="ARBA" id="ARBA00023125"/>
    </source>
</evidence>
<keyword evidence="8" id="KW-1185">Reference proteome</keyword>
<dbReference type="InterPro" id="IPR041583">
    <property type="entry name" value="TetR_C_31"/>
</dbReference>
<dbReference type="OrthoDB" id="3474596at2"/>
<dbReference type="PANTHER" id="PTHR30055:SF234">
    <property type="entry name" value="HTH-TYPE TRANSCRIPTIONAL REGULATOR BETI"/>
    <property type="match status" value="1"/>
</dbReference>
<feature type="region of interest" description="Disordered" evidence="5">
    <location>
        <begin position="185"/>
        <end position="206"/>
    </location>
</feature>
<evidence type="ECO:0000313" key="8">
    <source>
        <dbReference type="Proteomes" id="UP000255467"/>
    </source>
</evidence>
<dbReference type="Pfam" id="PF00440">
    <property type="entry name" value="TetR_N"/>
    <property type="match status" value="1"/>
</dbReference>
<dbReference type="Gene3D" id="1.10.357.10">
    <property type="entry name" value="Tetracycline Repressor, domain 2"/>
    <property type="match status" value="1"/>
</dbReference>